<name>D4BDC4_9ENTR</name>
<sequence length="50" mass="5557">MHIQACFDCSAKSHFYTDRTIKNHSHIFNKINCASPGSAIAFCPSSEVLK</sequence>
<dbReference type="AlphaFoldDB" id="D4BDC4"/>
<accession>D4BDC4</accession>
<proteinExistence type="predicted"/>
<dbReference type="HOGENOM" id="CLU_3116122_0_0_6"/>
<evidence type="ECO:0000313" key="2">
    <source>
        <dbReference type="Proteomes" id="UP000003880"/>
    </source>
</evidence>
<reference evidence="1 2" key="1">
    <citation type="submission" date="2010-02" db="EMBL/GenBank/DDBJ databases">
        <authorList>
            <person name="Weinstock G."/>
            <person name="Sodergren E."/>
            <person name="Clifton S."/>
            <person name="Fulton L."/>
            <person name="Fulton B."/>
            <person name="Courtney L."/>
            <person name="Fronick C."/>
            <person name="Harrison M."/>
            <person name="Strong C."/>
            <person name="Farmer C."/>
            <person name="Delahaunty K."/>
            <person name="Markovic C."/>
            <person name="Hall O."/>
            <person name="Minx P."/>
            <person name="Tomlinson C."/>
            <person name="Mitreva M."/>
            <person name="Nelson J."/>
            <person name="Hou S."/>
            <person name="Wollam A."/>
            <person name="Pepin K.H."/>
            <person name="Johnson M."/>
            <person name="Bhonagiri V."/>
            <person name="Zhang X."/>
            <person name="Suruliraj S."/>
            <person name="Warren W."/>
            <person name="Chinwalla A."/>
            <person name="Mardis E.R."/>
            <person name="Wilson R.K."/>
        </authorList>
    </citation>
    <scope>NUCLEOTIDE SEQUENCE [LARGE SCALE GENOMIC DNA]</scope>
    <source>
        <strain evidence="1 2">ATCC 29220</strain>
    </source>
</reference>
<dbReference type="EMBL" id="ABWL02000009">
    <property type="protein sequence ID" value="EFE07973.1"/>
    <property type="molecule type" value="Genomic_DNA"/>
</dbReference>
<evidence type="ECO:0000313" key="1">
    <source>
        <dbReference type="EMBL" id="EFE07973.1"/>
    </source>
</evidence>
<dbReference type="Proteomes" id="UP000003880">
    <property type="component" value="Unassembled WGS sequence"/>
</dbReference>
<gene>
    <name evidence="1" type="ORF">CIT292_08491</name>
</gene>
<comment type="caution">
    <text evidence="1">The sequence shown here is derived from an EMBL/GenBank/DDBJ whole genome shotgun (WGS) entry which is preliminary data.</text>
</comment>
<protein>
    <submittedName>
        <fullName evidence="1">Uncharacterized protein</fullName>
    </submittedName>
</protein>
<organism evidence="1 2">
    <name type="scientific">Citrobacter youngae ATCC 29220</name>
    <dbReference type="NCBI Taxonomy" id="500640"/>
    <lineage>
        <taxon>Bacteria</taxon>
        <taxon>Pseudomonadati</taxon>
        <taxon>Pseudomonadota</taxon>
        <taxon>Gammaproteobacteria</taxon>
        <taxon>Enterobacterales</taxon>
        <taxon>Enterobacteriaceae</taxon>
        <taxon>Citrobacter</taxon>
        <taxon>Citrobacter freundii complex</taxon>
    </lineage>
</organism>